<keyword evidence="1" id="KW-0046">Antibiotic resistance</keyword>
<dbReference type="Pfam" id="PF19581">
    <property type="entry name" value="Glyoxalase_7"/>
    <property type="match status" value="1"/>
</dbReference>
<dbReference type="InterPro" id="IPR029068">
    <property type="entry name" value="Glyas_Bleomycin-R_OHBP_Dase"/>
</dbReference>
<reference evidence="3" key="1">
    <citation type="journal article" date="2019" name="Int. J. Syst. Evol. Microbiol.">
        <title>The Global Catalogue of Microorganisms (GCM) 10K type strain sequencing project: providing services to taxonomists for standard genome sequencing and annotation.</title>
        <authorList>
            <consortium name="The Broad Institute Genomics Platform"/>
            <consortium name="The Broad Institute Genome Sequencing Center for Infectious Disease"/>
            <person name="Wu L."/>
            <person name="Ma J."/>
        </authorList>
    </citation>
    <scope>NUCLEOTIDE SEQUENCE [LARGE SCALE GENOMIC DNA]</scope>
    <source>
        <strain evidence="3">CECT 7184</strain>
    </source>
</reference>
<dbReference type="Gene3D" id="3.10.180.10">
    <property type="entry name" value="2,3-Dihydroxybiphenyl 1,2-Dioxygenase, domain 1"/>
    <property type="match status" value="1"/>
</dbReference>
<dbReference type="RefSeq" id="WP_290361986.1">
    <property type="nucleotide sequence ID" value="NZ_JAUFQU010000001.1"/>
</dbReference>
<comment type="caution">
    <text evidence="2">The sequence shown here is derived from an EMBL/GenBank/DDBJ whole genome shotgun (WGS) entry which is preliminary data.</text>
</comment>
<gene>
    <name evidence="2" type="ORF">QW060_01700</name>
</gene>
<dbReference type="InterPro" id="IPR000335">
    <property type="entry name" value="Bleomycin-R"/>
</dbReference>
<sequence>MQTIKPVFRIFDHQKAIDFYCGWLGFEVVGEHRFGENFPLYLRIQGQGVEIHLSEHHGDCSPGAKIHIENVPSLIKYHAALLQKDYKYNKPGIQKAFWDSKLYLVEVIDPFGNKIIFTGKE</sequence>
<dbReference type="Proteomes" id="UP001242368">
    <property type="component" value="Unassembled WGS sequence"/>
</dbReference>
<evidence type="ECO:0000313" key="2">
    <source>
        <dbReference type="EMBL" id="MDN3705837.1"/>
    </source>
</evidence>
<proteinExistence type="predicted"/>
<dbReference type="SUPFAM" id="SSF54593">
    <property type="entry name" value="Glyoxalase/Bleomycin resistance protein/Dihydroxybiphenyl dioxygenase"/>
    <property type="match status" value="1"/>
</dbReference>
<organism evidence="2 3">
    <name type="scientific">Paenimyroides ceti</name>
    <dbReference type="NCBI Taxonomy" id="395087"/>
    <lineage>
        <taxon>Bacteria</taxon>
        <taxon>Pseudomonadati</taxon>
        <taxon>Bacteroidota</taxon>
        <taxon>Flavobacteriia</taxon>
        <taxon>Flavobacteriales</taxon>
        <taxon>Flavobacteriaceae</taxon>
        <taxon>Paenimyroides</taxon>
    </lineage>
</organism>
<keyword evidence="3" id="KW-1185">Reference proteome</keyword>
<evidence type="ECO:0000313" key="3">
    <source>
        <dbReference type="Proteomes" id="UP001242368"/>
    </source>
</evidence>
<dbReference type="EMBL" id="JAUFQU010000001">
    <property type="protein sequence ID" value="MDN3705837.1"/>
    <property type="molecule type" value="Genomic_DNA"/>
</dbReference>
<evidence type="ECO:0000256" key="1">
    <source>
        <dbReference type="ARBA" id="ARBA00023251"/>
    </source>
</evidence>
<name>A0ABT8CQF9_9FLAO</name>
<protein>
    <submittedName>
        <fullName evidence="2">Glyoxalase superfamily protein</fullName>
    </submittedName>
</protein>
<accession>A0ABT8CQF9</accession>